<dbReference type="SMART" id="SM00249">
    <property type="entry name" value="PHD"/>
    <property type="match status" value="2"/>
</dbReference>
<gene>
    <name evidence="7" type="ORF">OSTQU699_LOCUS10004</name>
</gene>
<keyword evidence="1" id="KW-0479">Metal-binding</keyword>
<dbReference type="Pfam" id="PF26055">
    <property type="entry name" value="Mtase_EDM2"/>
    <property type="match status" value="1"/>
</dbReference>
<dbReference type="OrthoDB" id="567945at2759"/>
<feature type="region of interest" description="Disordered" evidence="5">
    <location>
        <begin position="373"/>
        <end position="392"/>
    </location>
</feature>
<feature type="region of interest" description="Disordered" evidence="5">
    <location>
        <begin position="898"/>
        <end position="917"/>
    </location>
</feature>
<dbReference type="InterPro" id="IPR058939">
    <property type="entry name" value="Mtase_EDM2"/>
</dbReference>
<feature type="compositionally biased region" description="Polar residues" evidence="5">
    <location>
        <begin position="143"/>
        <end position="160"/>
    </location>
</feature>
<dbReference type="GO" id="GO:0008270">
    <property type="term" value="F:zinc ion binding"/>
    <property type="evidence" value="ECO:0007669"/>
    <property type="project" value="UniProtKB-KW"/>
</dbReference>
<dbReference type="SUPFAM" id="SSF57903">
    <property type="entry name" value="FYVE/PHD zinc finger"/>
    <property type="match status" value="1"/>
</dbReference>
<evidence type="ECO:0000256" key="3">
    <source>
        <dbReference type="ARBA" id="ARBA00022771"/>
    </source>
</evidence>
<evidence type="ECO:0000259" key="6">
    <source>
        <dbReference type="SMART" id="SM00249"/>
    </source>
</evidence>
<reference evidence="7" key="1">
    <citation type="submission" date="2020-12" db="EMBL/GenBank/DDBJ databases">
        <authorList>
            <person name="Iha C."/>
        </authorList>
    </citation>
    <scope>NUCLEOTIDE SEQUENCE</scope>
</reference>
<feature type="compositionally biased region" description="Basic residues" evidence="5">
    <location>
        <begin position="1189"/>
        <end position="1203"/>
    </location>
</feature>
<feature type="compositionally biased region" description="Acidic residues" evidence="5">
    <location>
        <begin position="908"/>
        <end position="917"/>
    </location>
</feature>
<organism evidence="7 8">
    <name type="scientific">Ostreobium quekettii</name>
    <dbReference type="NCBI Taxonomy" id="121088"/>
    <lineage>
        <taxon>Eukaryota</taxon>
        <taxon>Viridiplantae</taxon>
        <taxon>Chlorophyta</taxon>
        <taxon>core chlorophytes</taxon>
        <taxon>Ulvophyceae</taxon>
        <taxon>TCBD clade</taxon>
        <taxon>Bryopsidales</taxon>
        <taxon>Ostreobineae</taxon>
        <taxon>Ostreobiaceae</taxon>
        <taxon>Ostreobium</taxon>
    </lineage>
</organism>
<dbReference type="EMBL" id="CAJHUC010002939">
    <property type="protein sequence ID" value="CAD7704649.1"/>
    <property type="molecule type" value="Genomic_DNA"/>
</dbReference>
<dbReference type="InterPro" id="IPR011011">
    <property type="entry name" value="Znf_FYVE_PHD"/>
</dbReference>
<feature type="compositionally biased region" description="Basic and acidic residues" evidence="5">
    <location>
        <begin position="1163"/>
        <end position="1184"/>
    </location>
</feature>
<feature type="compositionally biased region" description="Basic and acidic residues" evidence="5">
    <location>
        <begin position="539"/>
        <end position="549"/>
    </location>
</feature>
<comment type="caution">
    <text evidence="7">The sequence shown here is derived from an EMBL/GenBank/DDBJ whole genome shotgun (WGS) entry which is preliminary data.</text>
</comment>
<feature type="compositionally biased region" description="Basic residues" evidence="5">
    <location>
        <begin position="550"/>
        <end position="560"/>
    </location>
</feature>
<feature type="domain" description="Zinc finger PHD-type" evidence="6">
    <location>
        <begin position="263"/>
        <end position="321"/>
    </location>
</feature>
<feature type="compositionally biased region" description="Basic and acidic residues" evidence="5">
    <location>
        <begin position="107"/>
        <end position="117"/>
    </location>
</feature>
<feature type="compositionally biased region" description="Acidic residues" evidence="5">
    <location>
        <begin position="242"/>
        <end position="256"/>
    </location>
</feature>
<feature type="domain" description="Zinc finger PHD-type" evidence="6">
    <location>
        <begin position="419"/>
        <end position="488"/>
    </location>
</feature>
<proteinExistence type="predicted"/>
<dbReference type="InterPro" id="IPR001965">
    <property type="entry name" value="Znf_PHD"/>
</dbReference>
<evidence type="ECO:0000256" key="2">
    <source>
        <dbReference type="ARBA" id="ARBA00022737"/>
    </source>
</evidence>
<feature type="compositionally biased region" description="Basic and acidic residues" evidence="5">
    <location>
        <begin position="231"/>
        <end position="241"/>
    </location>
</feature>
<evidence type="ECO:0000313" key="8">
    <source>
        <dbReference type="Proteomes" id="UP000708148"/>
    </source>
</evidence>
<evidence type="ECO:0000256" key="1">
    <source>
        <dbReference type="ARBA" id="ARBA00022723"/>
    </source>
</evidence>
<protein>
    <recommendedName>
        <fullName evidence="6">Zinc finger PHD-type domain-containing protein</fullName>
    </recommendedName>
</protein>
<name>A0A8S1JAW1_9CHLO</name>
<feature type="region of interest" description="Disordered" evidence="5">
    <location>
        <begin position="539"/>
        <end position="570"/>
    </location>
</feature>
<dbReference type="Gene3D" id="3.30.40.10">
    <property type="entry name" value="Zinc/RING finger domain, C3HC4 (zinc finger)"/>
    <property type="match status" value="2"/>
</dbReference>
<accession>A0A8S1JAW1</accession>
<feature type="compositionally biased region" description="Basic and acidic residues" evidence="5">
    <location>
        <begin position="181"/>
        <end position="193"/>
    </location>
</feature>
<dbReference type="PANTHER" id="PTHR46235">
    <property type="entry name" value="PHD FINGER-CONTAINING PROTEIN DDB_G0268158"/>
    <property type="match status" value="1"/>
</dbReference>
<dbReference type="InterPro" id="IPR055198">
    <property type="entry name" value="NSD_PHD"/>
</dbReference>
<dbReference type="InterPro" id="IPR013083">
    <property type="entry name" value="Znf_RING/FYVE/PHD"/>
</dbReference>
<evidence type="ECO:0000256" key="4">
    <source>
        <dbReference type="ARBA" id="ARBA00022833"/>
    </source>
</evidence>
<dbReference type="Pfam" id="PF23004">
    <property type="entry name" value="PHDvar_NSD"/>
    <property type="match status" value="1"/>
</dbReference>
<evidence type="ECO:0000313" key="7">
    <source>
        <dbReference type="EMBL" id="CAD7704649.1"/>
    </source>
</evidence>
<dbReference type="InterPro" id="IPR055197">
    <property type="entry name" value="PHDvar_NSD"/>
</dbReference>
<keyword evidence="4" id="KW-0862">Zinc</keyword>
<evidence type="ECO:0000256" key="5">
    <source>
        <dbReference type="SAM" id="MobiDB-lite"/>
    </source>
</evidence>
<dbReference type="Pfam" id="PF22908">
    <property type="entry name" value="PHD_NSD"/>
    <property type="match status" value="1"/>
</dbReference>
<dbReference type="AlphaFoldDB" id="A0A8S1JAW1"/>
<feature type="region of interest" description="Disordered" evidence="5">
    <location>
        <begin position="1158"/>
        <end position="1211"/>
    </location>
</feature>
<keyword evidence="8" id="KW-1185">Reference proteome</keyword>
<keyword evidence="3" id="KW-0863">Zinc-finger</keyword>
<dbReference type="Proteomes" id="UP000708148">
    <property type="component" value="Unassembled WGS sequence"/>
</dbReference>
<dbReference type="CDD" id="cd15566">
    <property type="entry name" value="PHD3_NSD"/>
    <property type="match status" value="1"/>
</dbReference>
<keyword evidence="2" id="KW-0677">Repeat</keyword>
<sequence>MASLRRHDGLLYLVVEGEERQLQRAERREAFLESIVEREGAEVEEGCPNEEAQPRAGELEDLSVRKTFPQGPDASKHSHPKPSPLFAPSPTTTDKGPTPGYQNAKKRMLDTTGKEDVSDAVGRKRIKLDGTADSLLQAGPSMPHTSTTSVGRGDTPQSQIAEAPGKIAEAPGKVAVGPGSERVENADGKRLDKGSLTGGRAAAGCGVQETVAPDTDRRSPVAAETTLGPVPDKEDGDQHMAEEEEGPDEGAEDSGLEIEGDTQCALCDNGGDLLMCDGPCLRGFHVPEEEDNEDCNPLGVPTDLAKAIMEGHSSFECPNCATGIQQCYSCKEEGPSQGPHQDLYRCSHINCGKFYCMRCREMMLHSKGLKGLKGSRNGTRVPGSAGQTVAISGKAGAGSPKGMCEPDAKGGLFLCPLHKCKVCGEGEVTKKNPLVGCRRCPKAYHKDCMPPTLRNDEQRVWLAKYNEDGTVADETEVSRDLFYCKRHALAEDVMATGAVHDKPLFSDAVMNKWRKMYAHQYSYLESSIEYLESLERARRAPKQRADRKYLKPKSRLKTHQRSSPQAIARSSKVVAAAPRVKIGTMETRPAADAEDIDSRYDMFGNYTTGHEVRRRLCEAQRALSERNVEAVVWKFPPYDDDARVPKLTPDKVEGWLKSVKMAQEHPHSARDIIPDKTALSISKAKDVLQSYLGPLLFSRRYTSYGRHFTIPEVLDEVVRQLLKHIAVDDQVVDFSCGSNAFIALLKTLCEGKEIDFKAYDPFTPKVTTAWQRESWFNVRPRQLNPGDHLVIGLNPPFGKNGSLASQFVMHAAKFQPRVIALIVPPKTPVPTGYDVVYEDKELCADKSFYIPGVKQASWNVVAPAFRILERTSPPIPNELQYLQPQDFSFVKATSLEAPESPMQGNTDFQEEESVDGDQLEQSLPTALAPVVECAPYGVLPDASDGIPKQSIVNWPGVGGAPVDGLGLWTGASMDTHGVAPLDLGDIDGQPSRGHNDFNTSQAHQILSEQDPYEIDEVQNGVHSVSDNQFPTGPNVSDPLGCSAPPRFGLSPSSDMVEAAHNGDSGLDNVAAPSFYEVATSYPNQADDLQTPHPSLQYGPMYRSNDYGERAHDGRRGIATDDVLGIGEESYSIDGDFVVAPERNSDYLRTWGNWRESSFANNGHEGHIGERWKGDYESNARERSQGRGQNVHHRRRQRGARRGYGRSSGRNQ</sequence>
<feature type="region of interest" description="Disordered" evidence="5">
    <location>
        <begin position="37"/>
        <end position="256"/>
    </location>
</feature>
<dbReference type="PANTHER" id="PTHR46235:SF3">
    <property type="entry name" value="PHD FINGER-CONTAINING PROTEIN DDB_G0268158"/>
    <property type="match status" value="1"/>
</dbReference>
<dbReference type="GO" id="GO:0006338">
    <property type="term" value="P:chromatin remodeling"/>
    <property type="evidence" value="ECO:0007669"/>
    <property type="project" value="UniProtKB-ARBA"/>
</dbReference>